<gene>
    <name evidence="2" type="ORF">PDIGIT_LOCUS4660</name>
</gene>
<feature type="compositionally biased region" description="Polar residues" evidence="1">
    <location>
        <begin position="43"/>
        <end position="72"/>
    </location>
</feature>
<evidence type="ECO:0000313" key="2">
    <source>
        <dbReference type="EMBL" id="CAI6331635.1"/>
    </source>
</evidence>
<feature type="compositionally biased region" description="Gly residues" evidence="1">
    <location>
        <begin position="117"/>
        <end position="131"/>
    </location>
</feature>
<dbReference type="OrthoDB" id="4220319at2759"/>
<evidence type="ECO:0000256" key="1">
    <source>
        <dbReference type="SAM" id="MobiDB-lite"/>
    </source>
</evidence>
<sequence>MFRQALLPRTASRFAAPLPTRFVHTTPAYRLAAKHTQDKDSLDPQSNEYSKSGSDQATASSSAAFDPQTTSPEGAERQAEQEGGGNSLDVSPGNADVSQSRGDQEGGAQGSPRTSASGGGSPPKAGGGKSG</sequence>
<keyword evidence="3" id="KW-1185">Reference proteome</keyword>
<name>A0A9W4UAZ8_9PLEO</name>
<feature type="region of interest" description="Disordered" evidence="1">
    <location>
        <begin position="1"/>
        <end position="131"/>
    </location>
</feature>
<organism evidence="2 3">
    <name type="scientific">Periconia digitata</name>
    <dbReference type="NCBI Taxonomy" id="1303443"/>
    <lineage>
        <taxon>Eukaryota</taxon>
        <taxon>Fungi</taxon>
        <taxon>Dikarya</taxon>
        <taxon>Ascomycota</taxon>
        <taxon>Pezizomycotina</taxon>
        <taxon>Dothideomycetes</taxon>
        <taxon>Pleosporomycetidae</taxon>
        <taxon>Pleosporales</taxon>
        <taxon>Massarineae</taxon>
        <taxon>Periconiaceae</taxon>
        <taxon>Periconia</taxon>
    </lineage>
</organism>
<accession>A0A9W4UAZ8</accession>
<comment type="caution">
    <text evidence="2">The sequence shown here is derived from an EMBL/GenBank/DDBJ whole genome shotgun (WGS) entry which is preliminary data.</text>
</comment>
<dbReference type="Proteomes" id="UP001152607">
    <property type="component" value="Unassembled WGS sequence"/>
</dbReference>
<dbReference type="PANTHER" id="PTHR42090">
    <property type="match status" value="1"/>
</dbReference>
<dbReference type="AlphaFoldDB" id="A0A9W4UAZ8"/>
<reference evidence="2" key="1">
    <citation type="submission" date="2023-01" db="EMBL/GenBank/DDBJ databases">
        <authorList>
            <person name="Van Ghelder C."/>
            <person name="Rancurel C."/>
        </authorList>
    </citation>
    <scope>NUCLEOTIDE SEQUENCE</scope>
    <source>
        <strain evidence="2">CNCM I-4278</strain>
    </source>
</reference>
<dbReference type="EMBL" id="CAOQHR010000003">
    <property type="protein sequence ID" value="CAI6331635.1"/>
    <property type="molecule type" value="Genomic_DNA"/>
</dbReference>
<dbReference type="PANTHER" id="PTHR42090:SF1">
    <property type="match status" value="1"/>
</dbReference>
<evidence type="ECO:0000313" key="3">
    <source>
        <dbReference type="Proteomes" id="UP001152607"/>
    </source>
</evidence>
<proteinExistence type="predicted"/>
<protein>
    <submittedName>
        <fullName evidence="2">Uncharacterized protein</fullName>
    </submittedName>
</protein>